<feature type="compositionally biased region" description="Basic residues" evidence="1">
    <location>
        <begin position="11"/>
        <end position="27"/>
    </location>
</feature>
<dbReference type="AlphaFoldDB" id="A0A8I6R7S4"/>
<sequence>MELEDCDDSKGKKKAKKRWTNTKKVKNSKPNQTMKVDDESAISSQIIINDNAPPTCGSPSPEDEAHFMHLILTSVLNKKKMELLESEEVMEALLAKRARCQAPTF</sequence>
<keyword evidence="3" id="KW-1185">Reference proteome</keyword>
<protein>
    <submittedName>
        <fullName evidence="2">Uncharacterized protein</fullName>
    </submittedName>
</protein>
<proteinExistence type="predicted"/>
<dbReference type="GeneID" id="106661513"/>
<organism evidence="2 3">
    <name type="scientific">Cimex lectularius</name>
    <name type="common">Bed bug</name>
    <name type="synonym">Acanthia lectularia</name>
    <dbReference type="NCBI Taxonomy" id="79782"/>
    <lineage>
        <taxon>Eukaryota</taxon>
        <taxon>Metazoa</taxon>
        <taxon>Ecdysozoa</taxon>
        <taxon>Arthropoda</taxon>
        <taxon>Hexapoda</taxon>
        <taxon>Insecta</taxon>
        <taxon>Pterygota</taxon>
        <taxon>Neoptera</taxon>
        <taxon>Paraneoptera</taxon>
        <taxon>Hemiptera</taxon>
        <taxon>Heteroptera</taxon>
        <taxon>Panheteroptera</taxon>
        <taxon>Cimicomorpha</taxon>
        <taxon>Cimicidae</taxon>
        <taxon>Cimex</taxon>
    </lineage>
</organism>
<name>A0A8I6R7S4_CIMLE</name>
<dbReference type="Proteomes" id="UP000494040">
    <property type="component" value="Unassembled WGS sequence"/>
</dbReference>
<accession>A0A8I6R7S4</accession>
<reference evidence="2" key="1">
    <citation type="submission" date="2022-01" db="UniProtKB">
        <authorList>
            <consortium name="EnsemblMetazoa"/>
        </authorList>
    </citation>
    <scope>IDENTIFICATION</scope>
</reference>
<evidence type="ECO:0000313" key="2">
    <source>
        <dbReference type="EnsemblMetazoa" id="XP_014240461.1"/>
    </source>
</evidence>
<dbReference type="OrthoDB" id="10534270at2759"/>
<dbReference type="EnsemblMetazoa" id="XM_014384975.2">
    <property type="protein sequence ID" value="XP_014240461.1"/>
    <property type="gene ID" value="LOC106661513"/>
</dbReference>
<dbReference type="KEGG" id="clec:106661513"/>
<evidence type="ECO:0000256" key="1">
    <source>
        <dbReference type="SAM" id="MobiDB-lite"/>
    </source>
</evidence>
<dbReference type="RefSeq" id="XP_014240461.1">
    <property type="nucleotide sequence ID" value="XM_014384975.2"/>
</dbReference>
<feature type="region of interest" description="Disordered" evidence="1">
    <location>
        <begin position="1"/>
        <end position="36"/>
    </location>
</feature>
<evidence type="ECO:0000313" key="3">
    <source>
        <dbReference type="Proteomes" id="UP000494040"/>
    </source>
</evidence>